<dbReference type="AlphaFoldDB" id="C1BQ48"/>
<evidence type="ECO:0000313" key="12">
    <source>
        <dbReference type="EMBL" id="ACO11151.1"/>
    </source>
</evidence>
<evidence type="ECO:0000256" key="9">
    <source>
        <dbReference type="ARBA" id="ARBA00023136"/>
    </source>
</evidence>
<dbReference type="GO" id="GO:0005794">
    <property type="term" value="C:Golgi apparatus"/>
    <property type="evidence" value="ECO:0007669"/>
    <property type="project" value="UniProtKB-SubCell"/>
</dbReference>
<keyword evidence="8" id="KW-0496">Mitochondrion</keyword>
<protein>
    <submittedName>
        <fullName evidence="12">C1orf43 homolog</fullName>
    </submittedName>
</protein>
<evidence type="ECO:0000256" key="3">
    <source>
        <dbReference type="ARBA" id="ARBA00004173"/>
    </source>
</evidence>
<keyword evidence="7" id="KW-0333">Golgi apparatus</keyword>
<dbReference type="EMBL" id="BT076727">
    <property type="protein sequence ID" value="ACO11151.1"/>
    <property type="molecule type" value="mRNA"/>
</dbReference>
<evidence type="ECO:0000256" key="5">
    <source>
        <dbReference type="ARBA" id="ARBA00022692"/>
    </source>
</evidence>
<proteinExistence type="evidence at transcript level"/>
<comment type="subcellular location">
    <subcellularLocation>
        <location evidence="4">Golgi apparatus</location>
    </subcellularLocation>
    <subcellularLocation>
        <location evidence="2">Membrane</location>
        <topology evidence="2">Single-pass membrane protein</topology>
    </subcellularLocation>
    <subcellularLocation>
        <location evidence="3">Mitochondrion</location>
    </subcellularLocation>
</comment>
<accession>C1BQ48</accession>
<dbReference type="GO" id="GO:0005739">
    <property type="term" value="C:mitochondrion"/>
    <property type="evidence" value="ECO:0007669"/>
    <property type="project" value="UniProtKB-SubCell"/>
</dbReference>
<dbReference type="PANTHER" id="PTHR21425">
    <property type="entry name" value="NICE-3"/>
    <property type="match status" value="1"/>
</dbReference>
<evidence type="ECO:0000256" key="6">
    <source>
        <dbReference type="ARBA" id="ARBA00022989"/>
    </source>
</evidence>
<evidence type="ECO:0000256" key="10">
    <source>
        <dbReference type="SAM" id="MobiDB-lite"/>
    </source>
</evidence>
<reference evidence="12" key="1">
    <citation type="submission" date="2009-03" db="EMBL/GenBank/DDBJ databases">
        <title>Caligus rogercresseyi ESTs and full-length cDNAs.</title>
        <authorList>
            <person name="Yasuike M."/>
            <person name="von Schalburg K."/>
            <person name="Cooper G."/>
            <person name="Leong J."/>
            <person name="Jones S.R.M."/>
            <person name="Koop B.F."/>
        </authorList>
    </citation>
    <scope>NUCLEOTIDE SEQUENCE</scope>
    <source>
        <tissue evidence="12">Whole tissue</tissue>
    </source>
</reference>
<feature type="transmembrane region" description="Helical" evidence="11">
    <location>
        <begin position="6"/>
        <end position="29"/>
    </location>
</feature>
<dbReference type="InterPro" id="IPR010876">
    <property type="entry name" value="C1orf43"/>
</dbReference>
<name>C1BQ48_CALRO</name>
<organism evidence="12">
    <name type="scientific">Caligus rogercresseyi</name>
    <name type="common">Sea louse</name>
    <dbReference type="NCBI Taxonomy" id="217165"/>
    <lineage>
        <taxon>Eukaryota</taxon>
        <taxon>Metazoa</taxon>
        <taxon>Ecdysozoa</taxon>
        <taxon>Arthropoda</taxon>
        <taxon>Crustacea</taxon>
        <taxon>Multicrustacea</taxon>
        <taxon>Hexanauplia</taxon>
        <taxon>Copepoda</taxon>
        <taxon>Siphonostomatoida</taxon>
        <taxon>Caligidae</taxon>
        <taxon>Caligus</taxon>
    </lineage>
</organism>
<evidence type="ECO:0000256" key="11">
    <source>
        <dbReference type="SAM" id="Phobius"/>
    </source>
</evidence>
<keyword evidence="5 11" id="KW-0812">Transmembrane</keyword>
<evidence type="ECO:0000256" key="2">
    <source>
        <dbReference type="ARBA" id="ARBA00004167"/>
    </source>
</evidence>
<feature type="region of interest" description="Disordered" evidence="10">
    <location>
        <begin position="174"/>
        <end position="196"/>
    </location>
</feature>
<evidence type="ECO:0000256" key="8">
    <source>
        <dbReference type="ARBA" id="ARBA00023128"/>
    </source>
</evidence>
<keyword evidence="6 11" id="KW-1133">Transmembrane helix</keyword>
<dbReference type="Pfam" id="PF07406">
    <property type="entry name" value="NICE-3"/>
    <property type="match status" value="1"/>
</dbReference>
<keyword evidence="9 11" id="KW-0472">Membrane</keyword>
<evidence type="ECO:0000256" key="7">
    <source>
        <dbReference type="ARBA" id="ARBA00023034"/>
    </source>
</evidence>
<evidence type="ECO:0000256" key="1">
    <source>
        <dbReference type="ARBA" id="ARBA00002620"/>
    </source>
</evidence>
<dbReference type="GO" id="GO:0016020">
    <property type="term" value="C:membrane"/>
    <property type="evidence" value="ECO:0007669"/>
    <property type="project" value="UniProtKB-SubCell"/>
</dbReference>
<dbReference type="PANTHER" id="PTHR21425:SF2">
    <property type="entry name" value="PROTEIN C1ORF43"/>
    <property type="match status" value="1"/>
</dbReference>
<gene>
    <name evidence="12" type="primary">CA043</name>
</gene>
<sequence length="231" mass="26384">MPVEQLSGVTVVIIIAVCVEAFIVLLIFARRQIMRFSLRNRRGPHTHIGLGAPKALRREVDRKLDYIPYVKYEPPPQTRSPVQLYRIKALEDYRSFEKDLFKHYPSFARIAGSNIRSFLNSCLSGPLSRVNSKLIHQICDDYSDARLHYGEFGEARYKMYASRLEALRREVFRGPSPSSAKSHHRHQEHHMTTNRLSLEIPGQEESVPLKRMGSSTVLVMGNEAYSGSTAV</sequence>
<comment type="function">
    <text evidence="1">General regulator of phagocytosis. Required to uptake Gram negative bacterium by macrophages.</text>
</comment>
<evidence type="ECO:0000256" key="4">
    <source>
        <dbReference type="ARBA" id="ARBA00004555"/>
    </source>
</evidence>